<gene>
    <name evidence="1" type="ORF">WKI68_37830</name>
</gene>
<comment type="caution">
    <text evidence="1">The sequence shown here is derived from an EMBL/GenBank/DDBJ whole genome shotgun (WGS) entry which is preliminary data.</text>
</comment>
<evidence type="ECO:0000313" key="2">
    <source>
        <dbReference type="Proteomes" id="UP001382904"/>
    </source>
</evidence>
<reference evidence="1 2" key="1">
    <citation type="submission" date="2024-03" db="EMBL/GenBank/DDBJ databases">
        <title>Novel Streptomyces species of biotechnological and ecological value are a feature of Machair soil.</title>
        <authorList>
            <person name="Prole J.R."/>
            <person name="Goodfellow M."/>
            <person name="Allenby N."/>
            <person name="Ward A.C."/>
        </authorList>
    </citation>
    <scope>NUCLEOTIDE SEQUENCE [LARGE SCALE GENOMIC DNA]</scope>
    <source>
        <strain evidence="1 2">MS1.HAVA.3</strain>
    </source>
</reference>
<keyword evidence="2" id="KW-1185">Reference proteome</keyword>
<proteinExistence type="predicted"/>
<dbReference type="EMBL" id="JBBKAM010000004">
    <property type="protein sequence ID" value="MEJ8645428.1"/>
    <property type="molecule type" value="Genomic_DNA"/>
</dbReference>
<organism evidence="1 2">
    <name type="scientific">Streptomyces caledonius</name>
    <dbReference type="NCBI Taxonomy" id="3134107"/>
    <lineage>
        <taxon>Bacteria</taxon>
        <taxon>Bacillati</taxon>
        <taxon>Actinomycetota</taxon>
        <taxon>Actinomycetes</taxon>
        <taxon>Kitasatosporales</taxon>
        <taxon>Streptomycetaceae</taxon>
        <taxon>Streptomyces</taxon>
    </lineage>
</organism>
<dbReference type="Proteomes" id="UP001382904">
    <property type="component" value="Unassembled WGS sequence"/>
</dbReference>
<evidence type="ECO:0000313" key="1">
    <source>
        <dbReference type="EMBL" id="MEJ8645428.1"/>
    </source>
</evidence>
<sequence length="56" mass="6076">MGTEGRRRRRRAGRRGCGHGRFFVKSALYAGGTGATLEIAVSVQGARASEERPGWQ</sequence>
<accession>A0ABU8UE94</accession>
<protein>
    <submittedName>
        <fullName evidence="1">Uncharacterized protein</fullName>
    </submittedName>
</protein>
<name>A0ABU8UE94_9ACTN</name>